<evidence type="ECO:0000256" key="1">
    <source>
        <dbReference type="ARBA" id="ARBA00001913"/>
    </source>
</evidence>
<dbReference type="EMBL" id="CP030918">
    <property type="protein sequence ID" value="AXC49995.1"/>
    <property type="molecule type" value="Genomic_DNA"/>
</dbReference>
<dbReference type="SUPFAM" id="SSF51120">
    <property type="entry name" value="beta-Roll"/>
    <property type="match status" value="4"/>
</dbReference>
<dbReference type="PROSITE" id="PS00330">
    <property type="entry name" value="HEMOLYSIN_CALCIUM"/>
    <property type="match status" value="1"/>
</dbReference>
<dbReference type="InterPro" id="IPR011049">
    <property type="entry name" value="Serralysin-like_metalloprot_C"/>
</dbReference>
<accession>A0A344PKU0</accession>
<dbReference type="GO" id="GO:0006508">
    <property type="term" value="P:proteolysis"/>
    <property type="evidence" value="ECO:0007669"/>
    <property type="project" value="InterPro"/>
</dbReference>
<dbReference type="GO" id="GO:0008270">
    <property type="term" value="F:zinc ion binding"/>
    <property type="evidence" value="ECO:0007669"/>
    <property type="project" value="InterPro"/>
</dbReference>
<dbReference type="InterPro" id="IPR050557">
    <property type="entry name" value="RTX_toxin/Mannuronan_C5-epim"/>
</dbReference>
<keyword evidence="8" id="KW-1185">Reference proteome</keyword>
<dbReference type="OrthoDB" id="733404at2"/>
<dbReference type="Gene3D" id="2.150.10.10">
    <property type="entry name" value="Serralysin-like metalloprotease, C-terminal"/>
    <property type="match status" value="3"/>
</dbReference>
<evidence type="ECO:0000259" key="6">
    <source>
        <dbReference type="SMART" id="SM00235"/>
    </source>
</evidence>
<proteinExistence type="inferred from homology"/>
<dbReference type="SUPFAM" id="SSF55486">
    <property type="entry name" value="Metalloproteases ('zincins'), catalytic domain"/>
    <property type="match status" value="1"/>
</dbReference>
<evidence type="ECO:0000313" key="8">
    <source>
        <dbReference type="Proteomes" id="UP000252023"/>
    </source>
</evidence>
<dbReference type="InterPro" id="IPR013858">
    <property type="entry name" value="Peptidase_M10B_C"/>
</dbReference>
<dbReference type="InterPro" id="IPR018511">
    <property type="entry name" value="Hemolysin-typ_Ca-bd_CS"/>
</dbReference>
<dbReference type="Pfam" id="PF08548">
    <property type="entry name" value="Peptidase_M10_C"/>
    <property type="match status" value="1"/>
</dbReference>
<keyword evidence="4" id="KW-0964">Secreted</keyword>
<evidence type="ECO:0000256" key="4">
    <source>
        <dbReference type="ARBA" id="ARBA00022525"/>
    </source>
</evidence>
<dbReference type="SMART" id="SM00235">
    <property type="entry name" value="ZnMc"/>
    <property type="match status" value="1"/>
</dbReference>
<dbReference type="Gene3D" id="3.40.390.10">
    <property type="entry name" value="Collagenase (Catalytic Domain)"/>
    <property type="match status" value="1"/>
</dbReference>
<dbReference type="Proteomes" id="UP000252023">
    <property type="component" value="Chromosome"/>
</dbReference>
<evidence type="ECO:0000256" key="2">
    <source>
        <dbReference type="ARBA" id="ARBA00004613"/>
    </source>
</evidence>
<comment type="cofactor">
    <cofactor evidence="1">
        <name>Ca(2+)</name>
        <dbReference type="ChEBI" id="CHEBI:29108"/>
    </cofactor>
</comment>
<gene>
    <name evidence="7" type="ORF">DRW48_10090</name>
</gene>
<dbReference type="PANTHER" id="PTHR38340:SF1">
    <property type="entry name" value="S-LAYER PROTEIN"/>
    <property type="match status" value="1"/>
</dbReference>
<protein>
    <recommendedName>
        <fullName evidence="6">Peptidase metallopeptidase domain-containing protein</fullName>
    </recommendedName>
</protein>
<comment type="subcellular location">
    <subcellularLocation>
        <location evidence="2">Secreted</location>
    </subcellularLocation>
</comment>
<dbReference type="GO" id="GO:0005509">
    <property type="term" value="F:calcium ion binding"/>
    <property type="evidence" value="ECO:0007669"/>
    <property type="project" value="InterPro"/>
</dbReference>
<evidence type="ECO:0000256" key="3">
    <source>
        <dbReference type="ARBA" id="ARBA00009490"/>
    </source>
</evidence>
<dbReference type="GO" id="GO:0008237">
    <property type="term" value="F:metallopeptidase activity"/>
    <property type="evidence" value="ECO:0007669"/>
    <property type="project" value="InterPro"/>
</dbReference>
<dbReference type="GO" id="GO:0005615">
    <property type="term" value="C:extracellular space"/>
    <property type="evidence" value="ECO:0007669"/>
    <property type="project" value="InterPro"/>
</dbReference>
<dbReference type="PANTHER" id="PTHR38340">
    <property type="entry name" value="S-LAYER PROTEIN"/>
    <property type="match status" value="1"/>
</dbReference>
<dbReference type="KEGG" id="pars:DRW48_10090"/>
<dbReference type="InterPro" id="IPR001343">
    <property type="entry name" value="Hemolysn_Ca-bd"/>
</dbReference>
<dbReference type="PRINTS" id="PR00313">
    <property type="entry name" value="CABNDNGRPT"/>
</dbReference>
<dbReference type="InterPro" id="IPR024079">
    <property type="entry name" value="MetalloPept_cat_dom_sf"/>
</dbReference>
<evidence type="ECO:0000313" key="7">
    <source>
        <dbReference type="EMBL" id="AXC49995.1"/>
    </source>
</evidence>
<organism evidence="7 8">
    <name type="scientific">Paracoccus suum</name>
    <dbReference type="NCBI Taxonomy" id="2259340"/>
    <lineage>
        <taxon>Bacteria</taxon>
        <taxon>Pseudomonadati</taxon>
        <taxon>Pseudomonadota</taxon>
        <taxon>Alphaproteobacteria</taxon>
        <taxon>Rhodobacterales</taxon>
        <taxon>Paracoccaceae</taxon>
        <taxon>Paracoccus</taxon>
    </lineage>
</organism>
<keyword evidence="5" id="KW-0677">Repeat</keyword>
<comment type="similarity">
    <text evidence="3">Belongs to the peptidase M10B family.</text>
</comment>
<dbReference type="InterPro" id="IPR006026">
    <property type="entry name" value="Peptidase_Metallo"/>
</dbReference>
<dbReference type="RefSeq" id="WP_114076314.1">
    <property type="nucleotide sequence ID" value="NZ_CP030918.1"/>
</dbReference>
<reference evidence="8" key="1">
    <citation type="submission" date="2018-07" db="EMBL/GenBank/DDBJ databases">
        <title>Genome sequencing of Paracoccus sp. SC2-6.</title>
        <authorList>
            <person name="Heo J."/>
            <person name="Kim S.-J."/>
            <person name="Kwon S.-W."/>
        </authorList>
    </citation>
    <scope>NUCLEOTIDE SEQUENCE [LARGE SCALE GENOMIC DNA]</scope>
    <source>
        <strain evidence="8">SC2-6</strain>
    </source>
</reference>
<sequence length="696" mass="70631">METYSIDRFARALVTGDGPSGSIRPGADGAISYNISALTGQEQAMARAALKEWAAIANLRFAETAGSAQITYTHAGTGAHTVTTYRGSQITRALIEIDDARVRPGDGIGSYAFRTYMHETGHALGLKHPQDYGTVKSFAQSAVANDSWQMSLMSYFDQIENTAVHASKAYNLTPMAADYTAIRALCGTSAVRAGDTVYGVASTAGGTLDRAAAIGARAAFLIADSAGNDSLNFSGFTEAQRIDLRPGAISNVMGGIGNMQIMPGSIIENATGGRGADLLIGNPAANRLNGGGGHDRLEGGAGNDTYIIDGDDTVVETATGGVDTVISSASYVMAPWTENLVLTGRATHGTGNALANTITGTAGANVLDGREGADRLIGGLGNDTYILGTGDVMIEAAGGGIDTVRSAADHRLGAAFENLVLTGSARVGIGSAAANQLTGTAGADTLDGQGGADTLVGGAGNDLYIADASDRIIEVAGGGIDTVRTAAAFHQLGAQVENLVFNGGPGACGIGNDLANCMWGTAGADRLDGRGGNDMMAGGAGNDIYFAQLGDRVIEVAGGGIDTVYSATSFVLPAQVELLVLTGTDKSVGYGNAEANLLQGSAGINTLDGKGGNDILTGGGGADIFVFGDGRDRIADFADNVDVIALRSAELGGLTIDQVWSHARDSSIGAMFTFGEDVLVVSGATVASLRDDLVLI</sequence>
<feature type="domain" description="Peptidase metallopeptidase" evidence="6">
    <location>
        <begin position="21"/>
        <end position="167"/>
    </location>
</feature>
<name>A0A344PKU0_9RHOB</name>
<dbReference type="Pfam" id="PF00353">
    <property type="entry name" value="HemolysinCabind"/>
    <property type="match status" value="5"/>
</dbReference>
<dbReference type="AlphaFoldDB" id="A0A344PKU0"/>
<dbReference type="InterPro" id="IPR034033">
    <property type="entry name" value="Serralysin-like"/>
</dbReference>
<evidence type="ECO:0000256" key="5">
    <source>
        <dbReference type="ARBA" id="ARBA00022737"/>
    </source>
</evidence>
<dbReference type="CDD" id="cd04277">
    <property type="entry name" value="ZnMc_serralysin_like"/>
    <property type="match status" value="1"/>
</dbReference>